<accession>A0AAV9E131</accession>
<evidence type="ECO:0000313" key="2">
    <source>
        <dbReference type="EMBL" id="KAK1307114.1"/>
    </source>
</evidence>
<proteinExistence type="predicted"/>
<feature type="compositionally biased region" description="Polar residues" evidence="1">
    <location>
        <begin position="133"/>
        <end position="147"/>
    </location>
</feature>
<name>A0AAV9E131_ACOCL</name>
<keyword evidence="3" id="KW-1185">Reference proteome</keyword>
<organism evidence="2 3">
    <name type="scientific">Acorus calamus</name>
    <name type="common">Sweet flag</name>
    <dbReference type="NCBI Taxonomy" id="4465"/>
    <lineage>
        <taxon>Eukaryota</taxon>
        <taxon>Viridiplantae</taxon>
        <taxon>Streptophyta</taxon>
        <taxon>Embryophyta</taxon>
        <taxon>Tracheophyta</taxon>
        <taxon>Spermatophyta</taxon>
        <taxon>Magnoliopsida</taxon>
        <taxon>Liliopsida</taxon>
        <taxon>Acoraceae</taxon>
        <taxon>Acorus</taxon>
    </lineage>
</organism>
<feature type="compositionally biased region" description="Polar residues" evidence="1">
    <location>
        <begin position="74"/>
        <end position="103"/>
    </location>
</feature>
<feature type="region of interest" description="Disordered" evidence="1">
    <location>
        <begin position="1"/>
        <end position="147"/>
    </location>
</feature>
<reference evidence="2" key="1">
    <citation type="journal article" date="2023" name="Nat. Commun.">
        <title>Diploid and tetraploid genomes of Acorus and the evolution of monocots.</title>
        <authorList>
            <person name="Ma L."/>
            <person name="Liu K.W."/>
            <person name="Li Z."/>
            <person name="Hsiao Y.Y."/>
            <person name="Qi Y."/>
            <person name="Fu T."/>
            <person name="Tang G.D."/>
            <person name="Zhang D."/>
            <person name="Sun W.H."/>
            <person name="Liu D.K."/>
            <person name="Li Y."/>
            <person name="Chen G.Z."/>
            <person name="Liu X.D."/>
            <person name="Liao X.Y."/>
            <person name="Jiang Y.T."/>
            <person name="Yu X."/>
            <person name="Hao Y."/>
            <person name="Huang J."/>
            <person name="Zhao X.W."/>
            <person name="Ke S."/>
            <person name="Chen Y.Y."/>
            <person name="Wu W.L."/>
            <person name="Hsu J.L."/>
            <person name="Lin Y.F."/>
            <person name="Huang M.D."/>
            <person name="Li C.Y."/>
            <person name="Huang L."/>
            <person name="Wang Z.W."/>
            <person name="Zhao X."/>
            <person name="Zhong W.Y."/>
            <person name="Peng D.H."/>
            <person name="Ahmad S."/>
            <person name="Lan S."/>
            <person name="Zhang J.S."/>
            <person name="Tsai W.C."/>
            <person name="Van de Peer Y."/>
            <person name="Liu Z.J."/>
        </authorList>
    </citation>
    <scope>NUCLEOTIDE SEQUENCE</scope>
    <source>
        <strain evidence="2">CP</strain>
    </source>
</reference>
<feature type="compositionally biased region" description="Low complexity" evidence="1">
    <location>
        <begin position="31"/>
        <end position="44"/>
    </location>
</feature>
<gene>
    <name evidence="2" type="ORF">QJS10_CPA10g01062</name>
</gene>
<feature type="compositionally biased region" description="Polar residues" evidence="1">
    <location>
        <begin position="49"/>
        <end position="59"/>
    </location>
</feature>
<sequence>MPDHSVRQDAPGSEPKDQQWQIVPPRRRSRSSQVVQRQSESVQVDQKNHSPSHPPSTQKKGVLQNPPNIHPNVAKSQVTHAPTLATSTSHKQKSTIVEHTPSPSKEEKPLTTLTAMRPLRPKSSPIVHPQGFSKASSSITGQDVKQTSTSLKEVPQIQLSQSLALVEKAVSRASKKRSLPCSEISEAPSSSGEMHIQPVSRAVEFFHKSWGDQDTQEYLDPETPQLVNMDCDQVLARTPPVQQTGGLFTS</sequence>
<dbReference type="Proteomes" id="UP001180020">
    <property type="component" value="Unassembled WGS sequence"/>
</dbReference>
<feature type="region of interest" description="Disordered" evidence="1">
    <location>
        <begin position="175"/>
        <end position="196"/>
    </location>
</feature>
<dbReference type="AlphaFoldDB" id="A0AAV9E131"/>
<comment type="caution">
    <text evidence="2">The sequence shown here is derived from an EMBL/GenBank/DDBJ whole genome shotgun (WGS) entry which is preliminary data.</text>
</comment>
<reference evidence="2" key="2">
    <citation type="submission" date="2023-06" db="EMBL/GenBank/DDBJ databases">
        <authorList>
            <person name="Ma L."/>
            <person name="Liu K.-W."/>
            <person name="Li Z."/>
            <person name="Hsiao Y.-Y."/>
            <person name="Qi Y."/>
            <person name="Fu T."/>
            <person name="Tang G."/>
            <person name="Zhang D."/>
            <person name="Sun W.-H."/>
            <person name="Liu D.-K."/>
            <person name="Li Y."/>
            <person name="Chen G.-Z."/>
            <person name="Liu X.-D."/>
            <person name="Liao X.-Y."/>
            <person name="Jiang Y.-T."/>
            <person name="Yu X."/>
            <person name="Hao Y."/>
            <person name="Huang J."/>
            <person name="Zhao X.-W."/>
            <person name="Ke S."/>
            <person name="Chen Y.-Y."/>
            <person name="Wu W.-L."/>
            <person name="Hsu J.-L."/>
            <person name="Lin Y.-F."/>
            <person name="Huang M.-D."/>
            <person name="Li C.-Y."/>
            <person name="Huang L."/>
            <person name="Wang Z.-W."/>
            <person name="Zhao X."/>
            <person name="Zhong W.-Y."/>
            <person name="Peng D.-H."/>
            <person name="Ahmad S."/>
            <person name="Lan S."/>
            <person name="Zhang J.-S."/>
            <person name="Tsai W.-C."/>
            <person name="Van De Peer Y."/>
            <person name="Liu Z.-J."/>
        </authorList>
    </citation>
    <scope>NUCLEOTIDE SEQUENCE</scope>
    <source>
        <strain evidence="2">CP</strain>
        <tissue evidence="2">Leaves</tissue>
    </source>
</reference>
<evidence type="ECO:0000313" key="3">
    <source>
        <dbReference type="Proteomes" id="UP001180020"/>
    </source>
</evidence>
<protein>
    <submittedName>
        <fullName evidence="2">Uncharacterized protein</fullName>
    </submittedName>
</protein>
<evidence type="ECO:0000256" key="1">
    <source>
        <dbReference type="SAM" id="MobiDB-lite"/>
    </source>
</evidence>
<dbReference type="EMBL" id="JAUJYO010000010">
    <property type="protein sequence ID" value="KAK1307114.1"/>
    <property type="molecule type" value="Genomic_DNA"/>
</dbReference>